<dbReference type="Proteomes" id="UP000799537">
    <property type="component" value="Unassembled WGS sequence"/>
</dbReference>
<gene>
    <name evidence="1" type="ORF">M409DRAFT_15946</name>
</gene>
<dbReference type="RefSeq" id="XP_033674558.1">
    <property type="nucleotide sequence ID" value="XM_033803418.1"/>
</dbReference>
<sequence length="131" mass="15003">MSTNNAALDAPPPPPYTDRMVTLSEIGDLLRPLVQRLDEQAAQIQQLTERIEQREQQGLQRPNSLLVQLRDRLRSWLQGLNRLLLALRERIRFANVWRQVEFYGNLLDNHPEFLASELASEESLDGGAETA</sequence>
<reference evidence="1" key="1">
    <citation type="journal article" date="2020" name="Stud. Mycol.">
        <title>101 Dothideomycetes genomes: a test case for predicting lifestyles and emergence of pathogens.</title>
        <authorList>
            <person name="Haridas S."/>
            <person name="Albert R."/>
            <person name="Binder M."/>
            <person name="Bloem J."/>
            <person name="Labutti K."/>
            <person name="Salamov A."/>
            <person name="Andreopoulos B."/>
            <person name="Baker S."/>
            <person name="Barry K."/>
            <person name="Bills G."/>
            <person name="Bluhm B."/>
            <person name="Cannon C."/>
            <person name="Castanera R."/>
            <person name="Culley D."/>
            <person name="Daum C."/>
            <person name="Ezra D."/>
            <person name="Gonzalez J."/>
            <person name="Henrissat B."/>
            <person name="Kuo A."/>
            <person name="Liang C."/>
            <person name="Lipzen A."/>
            <person name="Lutzoni F."/>
            <person name="Magnuson J."/>
            <person name="Mondo S."/>
            <person name="Nolan M."/>
            <person name="Ohm R."/>
            <person name="Pangilinan J."/>
            <person name="Park H.-J."/>
            <person name="Ramirez L."/>
            <person name="Alfaro M."/>
            <person name="Sun H."/>
            <person name="Tritt A."/>
            <person name="Yoshinaga Y."/>
            <person name="Zwiers L.-H."/>
            <person name="Turgeon B."/>
            <person name="Goodwin S."/>
            <person name="Spatafora J."/>
            <person name="Crous P."/>
            <person name="Grigoriev I."/>
        </authorList>
    </citation>
    <scope>NUCLEOTIDE SEQUENCE</scope>
    <source>
        <strain evidence="1">ATCC 36951</strain>
    </source>
</reference>
<evidence type="ECO:0000313" key="1">
    <source>
        <dbReference type="EMBL" id="KAF2173669.1"/>
    </source>
</evidence>
<evidence type="ECO:0000313" key="2">
    <source>
        <dbReference type="Proteomes" id="UP000799537"/>
    </source>
</evidence>
<accession>A0A6A6D691</accession>
<dbReference type="AlphaFoldDB" id="A0A6A6D691"/>
<proteinExistence type="predicted"/>
<protein>
    <submittedName>
        <fullName evidence="1">Uncharacterized protein</fullName>
    </submittedName>
</protein>
<dbReference type="EMBL" id="ML993579">
    <property type="protein sequence ID" value="KAF2173669.1"/>
    <property type="molecule type" value="Genomic_DNA"/>
</dbReference>
<organism evidence="1 2">
    <name type="scientific">Zasmidium cellare ATCC 36951</name>
    <dbReference type="NCBI Taxonomy" id="1080233"/>
    <lineage>
        <taxon>Eukaryota</taxon>
        <taxon>Fungi</taxon>
        <taxon>Dikarya</taxon>
        <taxon>Ascomycota</taxon>
        <taxon>Pezizomycotina</taxon>
        <taxon>Dothideomycetes</taxon>
        <taxon>Dothideomycetidae</taxon>
        <taxon>Mycosphaerellales</taxon>
        <taxon>Mycosphaerellaceae</taxon>
        <taxon>Zasmidium</taxon>
    </lineage>
</organism>
<name>A0A6A6D691_ZASCE</name>
<keyword evidence="2" id="KW-1185">Reference proteome</keyword>
<dbReference type="GeneID" id="54556690"/>